<dbReference type="GO" id="GO:0016810">
    <property type="term" value="F:hydrolase activity, acting on carbon-nitrogen (but not peptide) bonds"/>
    <property type="evidence" value="ECO:0007669"/>
    <property type="project" value="InterPro"/>
</dbReference>
<feature type="domain" description="NodB homology" evidence="5">
    <location>
        <begin position="111"/>
        <end position="312"/>
    </location>
</feature>
<evidence type="ECO:0000256" key="3">
    <source>
        <dbReference type="SAM" id="MobiDB-lite"/>
    </source>
</evidence>
<evidence type="ECO:0000259" key="5">
    <source>
        <dbReference type="PROSITE" id="PS51677"/>
    </source>
</evidence>
<feature type="compositionally biased region" description="Low complexity" evidence="3">
    <location>
        <begin position="254"/>
        <end position="264"/>
    </location>
</feature>
<keyword evidence="4" id="KW-0732">Signal</keyword>
<dbReference type="PANTHER" id="PTHR10587:SF133">
    <property type="entry name" value="CHITIN DEACETYLASE 1-RELATED"/>
    <property type="match status" value="1"/>
</dbReference>
<dbReference type="InterPro" id="IPR002509">
    <property type="entry name" value="NODB_dom"/>
</dbReference>
<dbReference type="PANTHER" id="PTHR10587">
    <property type="entry name" value="GLYCOSYL TRANSFERASE-RELATED"/>
    <property type="match status" value="1"/>
</dbReference>
<evidence type="ECO:0000256" key="4">
    <source>
        <dbReference type="SAM" id="SignalP"/>
    </source>
</evidence>
<dbReference type="InterPro" id="IPR011330">
    <property type="entry name" value="Glyco_hydro/deAcase_b/a-brl"/>
</dbReference>
<dbReference type="PROSITE" id="PS51257">
    <property type="entry name" value="PROKAR_LIPOPROTEIN"/>
    <property type="match status" value="1"/>
</dbReference>
<evidence type="ECO:0000313" key="7">
    <source>
        <dbReference type="Proteomes" id="UP000216311"/>
    </source>
</evidence>
<feature type="compositionally biased region" description="Low complexity" evidence="3">
    <location>
        <begin position="28"/>
        <end position="58"/>
    </location>
</feature>
<gene>
    <name evidence="6" type="ORF">CGZ93_01555</name>
</gene>
<dbReference type="Pfam" id="PF01522">
    <property type="entry name" value="Polysacc_deac_1"/>
    <property type="match status" value="1"/>
</dbReference>
<dbReference type="InterPro" id="IPR050248">
    <property type="entry name" value="Polysacc_deacetylase_ArnD"/>
</dbReference>
<dbReference type="PROSITE" id="PS51677">
    <property type="entry name" value="NODB"/>
    <property type="match status" value="1"/>
</dbReference>
<dbReference type="GO" id="GO:0046872">
    <property type="term" value="F:metal ion binding"/>
    <property type="evidence" value="ECO:0007669"/>
    <property type="project" value="UniProtKB-KW"/>
</dbReference>
<dbReference type="SUPFAM" id="SSF88713">
    <property type="entry name" value="Glycoside hydrolase/deacetylase"/>
    <property type="match status" value="1"/>
</dbReference>
<accession>A0A255HB64</accession>
<evidence type="ECO:0000256" key="2">
    <source>
        <dbReference type="ARBA" id="ARBA00022801"/>
    </source>
</evidence>
<feature type="signal peptide" evidence="4">
    <location>
        <begin position="1"/>
        <end position="26"/>
    </location>
</feature>
<keyword evidence="7" id="KW-1185">Reference proteome</keyword>
<feature type="region of interest" description="Disordered" evidence="3">
    <location>
        <begin position="246"/>
        <end position="270"/>
    </location>
</feature>
<evidence type="ECO:0000256" key="1">
    <source>
        <dbReference type="ARBA" id="ARBA00022723"/>
    </source>
</evidence>
<dbReference type="GO" id="GO:0016020">
    <property type="term" value="C:membrane"/>
    <property type="evidence" value="ECO:0007669"/>
    <property type="project" value="TreeGrafter"/>
</dbReference>
<dbReference type="CDD" id="cd10944">
    <property type="entry name" value="CE4_SmPgdA_like"/>
    <property type="match status" value="1"/>
</dbReference>
<feature type="region of interest" description="Disordered" evidence="3">
    <location>
        <begin position="28"/>
        <end position="76"/>
    </location>
</feature>
<evidence type="ECO:0000313" key="6">
    <source>
        <dbReference type="EMBL" id="OYO25168.1"/>
    </source>
</evidence>
<comment type="caution">
    <text evidence="6">The sequence shown here is derived from an EMBL/GenBank/DDBJ whole genome shotgun (WGS) entry which is preliminary data.</text>
</comment>
<keyword evidence="1" id="KW-0479">Metal-binding</keyword>
<dbReference type="GO" id="GO:0005975">
    <property type="term" value="P:carbohydrate metabolic process"/>
    <property type="evidence" value="ECO:0007669"/>
    <property type="project" value="InterPro"/>
</dbReference>
<keyword evidence="2" id="KW-0378">Hydrolase</keyword>
<reference evidence="6 7" key="1">
    <citation type="submission" date="2017-07" db="EMBL/GenBank/DDBJ databases">
        <title>Draft whole genome sequences of clinical Proprionibacteriaceae strains.</title>
        <authorList>
            <person name="Bernier A.-M."/>
            <person name="Bernard K."/>
            <person name="Domingo M.-C."/>
        </authorList>
    </citation>
    <scope>NUCLEOTIDE SEQUENCE [LARGE SCALE GENOMIC DNA]</scope>
    <source>
        <strain evidence="6 7">NML 130396</strain>
    </source>
</reference>
<name>A0A255HB64_9ACTN</name>
<dbReference type="EMBL" id="NMVQ01000001">
    <property type="protein sequence ID" value="OYO25168.1"/>
    <property type="molecule type" value="Genomic_DNA"/>
</dbReference>
<protein>
    <submittedName>
        <fullName evidence="6">Polysaccharide deacetylase</fullName>
    </submittedName>
</protein>
<organism evidence="6 7">
    <name type="scientific">Enemella dayhoffiae</name>
    <dbReference type="NCBI Taxonomy" id="2016507"/>
    <lineage>
        <taxon>Bacteria</taxon>
        <taxon>Bacillati</taxon>
        <taxon>Actinomycetota</taxon>
        <taxon>Actinomycetes</taxon>
        <taxon>Propionibacteriales</taxon>
        <taxon>Propionibacteriaceae</taxon>
        <taxon>Enemella</taxon>
    </lineage>
</organism>
<dbReference type="AlphaFoldDB" id="A0A255HB64"/>
<dbReference type="Proteomes" id="UP000216311">
    <property type="component" value="Unassembled WGS sequence"/>
</dbReference>
<sequence>MNGRQRPALTRLAAAAAGVTALIGLAACGTPPPDTGAAPSAGGSARPSSAPTTTAASPTPTPSPTPTVDQTALKPGTNHNHAAAAYAYQAKDVQACLRAKPGEAACPISKKVVFLTFDDGPTDSTTPKVLDILKEKGVHGSFFVIVGPQGMEKANPQLVKREIAEGHSIVIHSYSHSYGLLYPGGRANAQNIMGDYDKALAGIRKQLGNDYAVRGFRYPGGHGWKGLEASDQALAQREAYWMDWNSNNGDGESKSAPGSGSAAAERVKSTHRASGLPNVAVVLMHDYKDNALTTGGLAEVIDFFKDQGYEFGVVN</sequence>
<dbReference type="Gene3D" id="3.20.20.370">
    <property type="entry name" value="Glycoside hydrolase/deacetylase"/>
    <property type="match status" value="1"/>
</dbReference>
<dbReference type="RefSeq" id="WP_094362376.1">
    <property type="nucleotide sequence ID" value="NZ_NMVQ01000001.1"/>
</dbReference>
<feature type="chain" id="PRO_5039566871" evidence="4">
    <location>
        <begin position="27"/>
        <end position="315"/>
    </location>
</feature>
<dbReference type="OrthoDB" id="3173508at2"/>
<proteinExistence type="predicted"/>